<dbReference type="Proteomes" id="UP000053555">
    <property type="component" value="Unassembled WGS sequence"/>
</dbReference>
<proteinExistence type="predicted"/>
<dbReference type="PANTHER" id="PTHR32212:SF234">
    <property type="entry name" value="F-BOX_LRR-REPEAT PROTEIN 13-LIKE"/>
    <property type="match status" value="1"/>
</dbReference>
<evidence type="ECO:0008006" key="2">
    <source>
        <dbReference type="Google" id="ProtNLM"/>
    </source>
</evidence>
<sequence length="150" mass="17503">MNTINQLPDDAMLSHIISSISIDEAVRSSILSNRWKPLWKHASCLDFDVSPMIKSLYQFENSSSRVVNFDQIKSTQQHAHRYVDLNTRYLITALDTLPPPLYCRDEKNYLKRLTTVFWTPRRCAKGLSIFAPDLIRSWLPDYVPTYSYMV</sequence>
<evidence type="ECO:0000313" key="1">
    <source>
        <dbReference type="EMBL" id="KHN30333.1"/>
    </source>
</evidence>
<name>A0A0B2REP7_GLYSO</name>
<dbReference type="SUPFAM" id="SSF81383">
    <property type="entry name" value="F-box domain"/>
    <property type="match status" value="1"/>
</dbReference>
<dbReference type="PANTHER" id="PTHR32212">
    <property type="entry name" value="CYCLIN-LIKE F-BOX"/>
    <property type="match status" value="1"/>
</dbReference>
<dbReference type="AlphaFoldDB" id="A0A0B2REP7"/>
<protein>
    <recommendedName>
        <fullName evidence="2">F-box domain-containing protein</fullName>
    </recommendedName>
</protein>
<dbReference type="EMBL" id="KN651826">
    <property type="protein sequence ID" value="KHN30333.1"/>
    <property type="molecule type" value="Genomic_DNA"/>
</dbReference>
<reference evidence="1" key="1">
    <citation type="submission" date="2014-07" db="EMBL/GenBank/DDBJ databases">
        <title>Identification of a novel salt tolerance gene in wild soybean by whole-genome sequencing.</title>
        <authorList>
            <person name="Lam H.-M."/>
            <person name="Qi X."/>
            <person name="Li M.-W."/>
            <person name="Liu X."/>
            <person name="Xie M."/>
            <person name="Ni M."/>
            <person name="Xu X."/>
        </authorList>
    </citation>
    <scope>NUCLEOTIDE SEQUENCE [LARGE SCALE GENOMIC DNA]</scope>
    <source>
        <tissue evidence="1">Root</tissue>
    </source>
</reference>
<gene>
    <name evidence="1" type="ORF">glysoja_049734</name>
</gene>
<accession>A0A0B2REP7</accession>
<dbReference type="InterPro" id="IPR036047">
    <property type="entry name" value="F-box-like_dom_sf"/>
</dbReference>
<organism evidence="1">
    <name type="scientific">Glycine soja</name>
    <name type="common">Wild soybean</name>
    <dbReference type="NCBI Taxonomy" id="3848"/>
    <lineage>
        <taxon>Eukaryota</taxon>
        <taxon>Viridiplantae</taxon>
        <taxon>Streptophyta</taxon>
        <taxon>Embryophyta</taxon>
        <taxon>Tracheophyta</taxon>
        <taxon>Spermatophyta</taxon>
        <taxon>Magnoliopsida</taxon>
        <taxon>eudicotyledons</taxon>
        <taxon>Gunneridae</taxon>
        <taxon>Pentapetalae</taxon>
        <taxon>rosids</taxon>
        <taxon>fabids</taxon>
        <taxon>Fabales</taxon>
        <taxon>Fabaceae</taxon>
        <taxon>Papilionoideae</taxon>
        <taxon>50 kb inversion clade</taxon>
        <taxon>NPAAA clade</taxon>
        <taxon>indigoferoid/millettioid clade</taxon>
        <taxon>Phaseoleae</taxon>
        <taxon>Glycine</taxon>
        <taxon>Glycine subgen. Soja</taxon>
    </lineage>
</organism>